<dbReference type="EMBL" id="STFF01000001">
    <property type="protein sequence ID" value="THU41802.1"/>
    <property type="molecule type" value="Genomic_DNA"/>
</dbReference>
<keyword evidence="3" id="KW-1185">Reference proteome</keyword>
<evidence type="ECO:0000313" key="3">
    <source>
        <dbReference type="Proteomes" id="UP000306918"/>
    </source>
</evidence>
<dbReference type="Gene3D" id="3.40.50.740">
    <property type="match status" value="1"/>
</dbReference>
<dbReference type="PANTHER" id="PTHR42783">
    <property type="entry name" value="GLUTAMATE SYNTHASE [NADPH] SMALL CHAIN"/>
    <property type="match status" value="1"/>
</dbReference>
<feature type="domain" description="4Fe-4S ferredoxin-type" evidence="1">
    <location>
        <begin position="774"/>
        <end position="804"/>
    </location>
</feature>
<dbReference type="InterPro" id="IPR017896">
    <property type="entry name" value="4Fe4S_Fe-S-bd"/>
</dbReference>
<dbReference type="Pfam" id="PF13247">
    <property type="entry name" value="Fer4_11"/>
    <property type="match status" value="1"/>
</dbReference>
<feature type="domain" description="4Fe-4S ferredoxin-type" evidence="1">
    <location>
        <begin position="864"/>
        <end position="893"/>
    </location>
</feature>
<name>A0A4S8I4T7_9BACT</name>
<feature type="domain" description="4Fe-4S ferredoxin-type" evidence="1">
    <location>
        <begin position="832"/>
        <end position="863"/>
    </location>
</feature>
<dbReference type="CDD" id="cd10551">
    <property type="entry name" value="PsrB"/>
    <property type="match status" value="1"/>
</dbReference>
<dbReference type="InterPro" id="IPR030948">
    <property type="entry name" value="TAT_var_transloc_signal_dom"/>
</dbReference>
<proteinExistence type="predicted"/>
<evidence type="ECO:0000259" key="1">
    <source>
        <dbReference type="PROSITE" id="PS51379"/>
    </source>
</evidence>
<dbReference type="NCBIfam" id="TIGR04519">
    <property type="entry name" value="MoCo_extend_TAT"/>
    <property type="match status" value="1"/>
</dbReference>
<dbReference type="Gene3D" id="3.40.228.10">
    <property type="entry name" value="Dimethylsulfoxide Reductase, domain 2"/>
    <property type="match status" value="1"/>
</dbReference>
<organism evidence="2 3">
    <name type="scientific">Niastella caeni</name>
    <dbReference type="NCBI Taxonomy" id="2569763"/>
    <lineage>
        <taxon>Bacteria</taxon>
        <taxon>Pseudomonadati</taxon>
        <taxon>Bacteroidota</taxon>
        <taxon>Chitinophagia</taxon>
        <taxon>Chitinophagales</taxon>
        <taxon>Chitinophagaceae</taxon>
        <taxon>Niastella</taxon>
    </lineage>
</organism>
<dbReference type="Gene3D" id="3.30.2070.10">
    <property type="entry name" value="Formate dehydrogenase/DMSO reductase"/>
    <property type="match status" value="1"/>
</dbReference>
<gene>
    <name evidence="2" type="ORF">FAM09_06785</name>
</gene>
<comment type="caution">
    <text evidence="2">The sequence shown here is derived from an EMBL/GenBank/DDBJ whole genome shotgun (WGS) entry which is preliminary data.</text>
</comment>
<evidence type="ECO:0000313" key="2">
    <source>
        <dbReference type="EMBL" id="THU41802.1"/>
    </source>
</evidence>
<protein>
    <submittedName>
        <fullName evidence="2">4Fe-4S dicluster domain-containing protein</fullName>
    </submittedName>
</protein>
<dbReference type="Gene3D" id="3.30.70.20">
    <property type="match status" value="2"/>
</dbReference>
<accession>A0A4S8I4T7</accession>
<dbReference type="SUPFAM" id="SSF54862">
    <property type="entry name" value="4Fe-4S ferredoxins"/>
    <property type="match status" value="1"/>
</dbReference>
<dbReference type="Proteomes" id="UP000306918">
    <property type="component" value="Unassembled WGS sequence"/>
</dbReference>
<reference evidence="2 3" key="1">
    <citation type="submission" date="2019-04" db="EMBL/GenBank/DDBJ databases">
        <title>Niastella caeni sp. nov., isolated from activated sludge.</title>
        <authorList>
            <person name="Sheng M."/>
        </authorList>
    </citation>
    <scope>NUCLEOTIDE SEQUENCE [LARGE SCALE GENOMIC DNA]</scope>
    <source>
        <strain evidence="2 3">HX-2-15</strain>
    </source>
</reference>
<sequence length="1056" mass="116243">MAKKKYWQSFGELNNSEAYEKSISNEFKEELPFETADKKGLSTSPASRRDFLKYLGFSTAAAIAAASCETKVRKAIPYVNKPQDMVPGVADYYATTYVSGGEAIPVVAKVRDGRPIKLEGNTLSSFSKGGSSARMQASVLDLYDTARLRHPIAKNTATNYEAIDREIISALNGLGNGQLVLLTSTITSPSTKQVIAEFLAKYPNGKHVTFDAVSYGGMLLANEATFGKRAIPSYNFDNAQTIVSLGADFLCTWLSPVEFQHGYSKNRKVTEKKLDMSKHYQFESMMSTTGAAADERFTHRPSEAGIIAAALLTAVNGQEPTGISGKLKEGVKKAAKDLVANRGKALVVSGSNNTQVQILVNAINEAIGAYGSTINWNAPILMHQGVDSEMVALVQDMEAGRVGALLVYGANPVYEYYDAERFKKGLNSVKLSVSFNDRKDETTQLCKYVLPAPHFLESWGDAEPKAGYVSLIQPTINPLFESRPFEQSLLKWTGNTTRWDVYLKNYWIAKLGSQATFDKALQDGVIETTPAADAGAAFNAAPVAQAISAANAMKKNSEYEVIVYQKVGVGDGKQANNPWLLELPDPITRVSWDNYAVISPVLAKKMFEIDLSDRRSADKYEVEVEKPVIKVKVRGKEVELPIIIIPGTHENTIAIAVGYGRDKNVGRAVHAADGGSLGKNAYPLLSFNGSTFEWNGQAEIAKTDLTYKIAQGQTHNSYEGRHGVIREVTHEEYKKEPAIIRNERKAELKNYGGIEKFEKDGTIYPVYDRPGIKWGMSIDLNSCFGCGACVVACHIENNVPIVGKHEVMRYHDMHWLRIDRYFSGNPNDAESIQTVFQPMLCQHCDNAPCENVCPVAATHHSSEGLNMMAYNRCIGTRYCANNCPYKVRRFNWADYTGADSFANNQQPLVDEGKLDDVVLMMNDDLTRMVLNPDVTVRSRGVMEKCSFCVQRAQAGKLEAKKQNRPLQDSDFQTACQQACSADAIVFGNANNSQSAISKTRQENDNRIYFALEDIHTLPNVNYLAKVRNTAEISNHGVLTGSEEHVAASEHGAEHKG</sequence>
<dbReference type="PANTHER" id="PTHR42783:SF3">
    <property type="entry name" value="GLUTAMATE SYNTHASE [NADPH] SMALL CHAIN-RELATED"/>
    <property type="match status" value="1"/>
</dbReference>
<dbReference type="RefSeq" id="WP_136576290.1">
    <property type="nucleotide sequence ID" value="NZ_STFF01000001.1"/>
</dbReference>
<dbReference type="AlphaFoldDB" id="A0A4S8I4T7"/>
<dbReference type="PROSITE" id="PS51379">
    <property type="entry name" value="4FE4S_FER_2"/>
    <property type="match status" value="3"/>
</dbReference>
<dbReference type="OrthoDB" id="9779457at2"/>
<dbReference type="SUPFAM" id="SSF53706">
    <property type="entry name" value="Formate dehydrogenase/DMSO reductase, domains 1-3"/>
    <property type="match status" value="1"/>
</dbReference>